<dbReference type="EMBL" id="JACRWC010000081">
    <property type="protein sequence ID" value="MBC5999639.1"/>
    <property type="molecule type" value="Genomic_DNA"/>
</dbReference>
<dbReference type="GO" id="GO:0004674">
    <property type="term" value="F:protein serine/threonine kinase activity"/>
    <property type="evidence" value="ECO:0007669"/>
    <property type="project" value="UniProtKB-KW"/>
</dbReference>
<evidence type="ECO:0000259" key="10">
    <source>
        <dbReference type="PROSITE" id="PS50011"/>
    </source>
</evidence>
<dbReference type="Proteomes" id="UP000644115">
    <property type="component" value="Unassembled WGS sequence"/>
</dbReference>
<comment type="caution">
    <text evidence="11">The sequence shown here is derived from an EMBL/GenBank/DDBJ whole genome shotgun (WGS) entry which is preliminary data.</text>
</comment>
<dbReference type="PANTHER" id="PTHR24363:SF0">
    <property type="entry name" value="SERINE_THREONINE KINASE LIKE DOMAIN CONTAINING 1"/>
    <property type="match status" value="1"/>
</dbReference>
<name>A0A923NDZ1_9FIRM</name>
<dbReference type="Pfam" id="PF00069">
    <property type="entry name" value="Pkinase"/>
    <property type="match status" value="1"/>
</dbReference>
<evidence type="ECO:0000256" key="4">
    <source>
        <dbReference type="ARBA" id="ARBA00022741"/>
    </source>
</evidence>
<dbReference type="PANTHER" id="PTHR24363">
    <property type="entry name" value="SERINE/THREONINE PROTEIN KINASE"/>
    <property type="match status" value="1"/>
</dbReference>
<keyword evidence="9" id="KW-1133">Transmembrane helix</keyword>
<dbReference type="InterPro" id="IPR011009">
    <property type="entry name" value="Kinase-like_dom_sf"/>
</dbReference>
<feature type="transmembrane region" description="Helical" evidence="9">
    <location>
        <begin position="307"/>
        <end position="329"/>
    </location>
</feature>
<accession>A0A923NDZ1</accession>
<keyword evidence="4" id="KW-0547">Nucleotide-binding</keyword>
<keyword evidence="12" id="KW-1185">Reference proteome</keyword>
<feature type="transmembrane region" description="Helical" evidence="9">
    <location>
        <begin position="350"/>
        <end position="371"/>
    </location>
</feature>
<dbReference type="GO" id="GO:0005524">
    <property type="term" value="F:ATP binding"/>
    <property type="evidence" value="ECO:0007669"/>
    <property type="project" value="UniProtKB-KW"/>
</dbReference>
<proteinExistence type="predicted"/>
<dbReference type="Gene3D" id="1.10.510.10">
    <property type="entry name" value="Transferase(Phosphotransferase) domain 1"/>
    <property type="match status" value="1"/>
</dbReference>
<dbReference type="EC" id="2.7.11.1" evidence="1"/>
<evidence type="ECO:0000256" key="1">
    <source>
        <dbReference type="ARBA" id="ARBA00012513"/>
    </source>
</evidence>
<keyword evidence="2" id="KW-0723">Serine/threonine-protein kinase</keyword>
<sequence length="379" mass="42717">MKLEDQVLLSFYQDISPLADNPRIMLVRHVETGQIYVRKKLSLENREIYRLLQTQQVSGIPRIHLLVETEQELIIIEEYISGLSLDAYLQKEGVLNEKDAIYVMLQLCHTLQALHSFQPPLIHRDIKPSNVILTADMRAILIDFDAAKTYSKQKQRDTVLLGTVDHAAPEQYGFRQSDARTDIYGLGILLNFMLTSCHPQQLSACGPIARIIEICTHIDPDKRYDSIPKLEKALRKLKPGGINEALHPGVKNTPLADIPDRYHPFAPPGFRSMKIWKMILAVLGYASLLWLSATIEMEGATMPLTVLIYRITTFLILISWVAVFANYGGICDHLLLARSNNFAVSLIGRAFWCLLIMAAFMVAMGAITGIFDPAFVQVD</sequence>
<evidence type="ECO:0000256" key="2">
    <source>
        <dbReference type="ARBA" id="ARBA00022527"/>
    </source>
</evidence>
<dbReference type="SUPFAM" id="SSF56112">
    <property type="entry name" value="Protein kinase-like (PK-like)"/>
    <property type="match status" value="1"/>
</dbReference>
<evidence type="ECO:0000256" key="5">
    <source>
        <dbReference type="ARBA" id="ARBA00022777"/>
    </source>
</evidence>
<dbReference type="AlphaFoldDB" id="A0A923NDZ1"/>
<keyword evidence="6" id="KW-0067">ATP-binding</keyword>
<dbReference type="InterPro" id="IPR008271">
    <property type="entry name" value="Ser/Thr_kinase_AS"/>
</dbReference>
<dbReference type="PROSITE" id="PS50011">
    <property type="entry name" value="PROTEIN_KINASE_DOM"/>
    <property type="match status" value="1"/>
</dbReference>
<evidence type="ECO:0000256" key="9">
    <source>
        <dbReference type="SAM" id="Phobius"/>
    </source>
</evidence>
<organism evidence="11 12">
    <name type="scientific">Lentihominibacter faecis</name>
    <dbReference type="NCBI Taxonomy" id="2764712"/>
    <lineage>
        <taxon>Bacteria</taxon>
        <taxon>Bacillati</taxon>
        <taxon>Bacillota</taxon>
        <taxon>Clostridia</taxon>
        <taxon>Peptostreptococcales</taxon>
        <taxon>Anaerovoracaceae</taxon>
        <taxon>Lentihominibacter</taxon>
    </lineage>
</organism>
<keyword evidence="3" id="KW-0808">Transferase</keyword>
<protein>
    <recommendedName>
        <fullName evidence="1">non-specific serine/threonine protein kinase</fullName>
        <ecNumber evidence="1">2.7.11.1</ecNumber>
    </recommendedName>
</protein>
<comment type="catalytic activity">
    <reaction evidence="7">
        <text>L-threonyl-[protein] + ATP = O-phospho-L-threonyl-[protein] + ADP + H(+)</text>
        <dbReference type="Rhea" id="RHEA:46608"/>
        <dbReference type="Rhea" id="RHEA-COMP:11060"/>
        <dbReference type="Rhea" id="RHEA-COMP:11605"/>
        <dbReference type="ChEBI" id="CHEBI:15378"/>
        <dbReference type="ChEBI" id="CHEBI:30013"/>
        <dbReference type="ChEBI" id="CHEBI:30616"/>
        <dbReference type="ChEBI" id="CHEBI:61977"/>
        <dbReference type="ChEBI" id="CHEBI:456216"/>
        <dbReference type="EC" id="2.7.11.1"/>
    </reaction>
</comment>
<evidence type="ECO:0000313" key="11">
    <source>
        <dbReference type="EMBL" id="MBC5999639.1"/>
    </source>
</evidence>
<comment type="catalytic activity">
    <reaction evidence="8">
        <text>L-seryl-[protein] + ATP = O-phospho-L-seryl-[protein] + ADP + H(+)</text>
        <dbReference type="Rhea" id="RHEA:17989"/>
        <dbReference type="Rhea" id="RHEA-COMP:9863"/>
        <dbReference type="Rhea" id="RHEA-COMP:11604"/>
        <dbReference type="ChEBI" id="CHEBI:15378"/>
        <dbReference type="ChEBI" id="CHEBI:29999"/>
        <dbReference type="ChEBI" id="CHEBI:30616"/>
        <dbReference type="ChEBI" id="CHEBI:83421"/>
        <dbReference type="ChEBI" id="CHEBI:456216"/>
        <dbReference type="EC" id="2.7.11.1"/>
    </reaction>
</comment>
<evidence type="ECO:0000256" key="6">
    <source>
        <dbReference type="ARBA" id="ARBA00022840"/>
    </source>
</evidence>
<feature type="transmembrane region" description="Helical" evidence="9">
    <location>
        <begin position="275"/>
        <end position="295"/>
    </location>
</feature>
<dbReference type="RefSeq" id="WP_249287053.1">
    <property type="nucleotide sequence ID" value="NZ_JACRWC010000081.1"/>
</dbReference>
<evidence type="ECO:0000256" key="7">
    <source>
        <dbReference type="ARBA" id="ARBA00047899"/>
    </source>
</evidence>
<evidence type="ECO:0000256" key="8">
    <source>
        <dbReference type="ARBA" id="ARBA00048679"/>
    </source>
</evidence>
<keyword evidence="5 11" id="KW-0418">Kinase</keyword>
<feature type="domain" description="Protein kinase" evidence="10">
    <location>
        <begin position="1"/>
        <end position="266"/>
    </location>
</feature>
<keyword evidence="9" id="KW-0472">Membrane</keyword>
<gene>
    <name evidence="11" type="ORF">H8876_06465</name>
</gene>
<dbReference type="PROSITE" id="PS00108">
    <property type="entry name" value="PROTEIN_KINASE_ST"/>
    <property type="match status" value="1"/>
</dbReference>
<keyword evidence="9" id="KW-0812">Transmembrane</keyword>
<dbReference type="SMART" id="SM00220">
    <property type="entry name" value="S_TKc"/>
    <property type="match status" value="1"/>
</dbReference>
<evidence type="ECO:0000313" key="12">
    <source>
        <dbReference type="Proteomes" id="UP000644115"/>
    </source>
</evidence>
<reference evidence="11" key="1">
    <citation type="submission" date="2020-08" db="EMBL/GenBank/DDBJ databases">
        <authorList>
            <person name="Liu C."/>
            <person name="Sun Q."/>
        </authorList>
    </citation>
    <scope>NUCLEOTIDE SEQUENCE</scope>
    <source>
        <strain evidence="11">BX16</strain>
    </source>
</reference>
<evidence type="ECO:0000256" key="3">
    <source>
        <dbReference type="ARBA" id="ARBA00022679"/>
    </source>
</evidence>
<dbReference type="InterPro" id="IPR000719">
    <property type="entry name" value="Prot_kinase_dom"/>
</dbReference>